<evidence type="ECO:0000256" key="4">
    <source>
        <dbReference type="ARBA" id="ARBA00022723"/>
    </source>
</evidence>
<evidence type="ECO:0000256" key="1">
    <source>
        <dbReference type="ARBA" id="ARBA00000900"/>
    </source>
</evidence>
<name>A0A484LLH8_9ASTE</name>
<evidence type="ECO:0000256" key="7">
    <source>
        <dbReference type="ARBA" id="ARBA00022833"/>
    </source>
</evidence>
<keyword evidence="12" id="KW-1185">Reference proteome</keyword>
<dbReference type="SMART" id="SM00184">
    <property type="entry name" value="RING"/>
    <property type="match status" value="1"/>
</dbReference>
<dbReference type="PANTHER" id="PTHR15710">
    <property type="entry name" value="E3 UBIQUITIN-PROTEIN LIGASE PRAJA"/>
    <property type="match status" value="1"/>
</dbReference>
<keyword evidence="5 8" id="KW-0863">Zinc-finger</keyword>
<sequence>MEDAGGLRCWCYGCSRVVSPIREIEPLNCPFCEGGFVEEMETAVGSESSGSEIPFDSEHAALSLWAPILLGMMRSSLRQRNRYTTTSTSSTRLRHAELDDDHEEEEEEEEGVGNNASEHTELYRELDSIIRRRRRRSSATILQLIQGIQAGMTDETFARHDDDDDDDDGDDENERERRGRVILINPFNQSIIVHGSNNNSSDNPTPLVGSLGDYFFGPGLDVLLQQLAENDPNRYGTPPAQKKAVEAMPVVRVEDSLQCCVCLDDIEIGSEAKEMPCKHKFHCGCILPWLELHSSCPVCRHQLPCDEDSNEPSASDFDNGGGHNNNNNNRVGSSGRQFSVPIPWPFGNLLSPSTTTNSAGSRSHTQED</sequence>
<feature type="compositionally biased region" description="Polar residues" evidence="9">
    <location>
        <begin position="350"/>
        <end position="368"/>
    </location>
</feature>
<gene>
    <name evidence="11" type="ORF">CCAM_LOCUS19128</name>
</gene>
<dbReference type="Pfam" id="PF14369">
    <property type="entry name" value="Zn_ribbon_19"/>
    <property type="match status" value="1"/>
</dbReference>
<dbReference type="Proteomes" id="UP000595140">
    <property type="component" value="Unassembled WGS sequence"/>
</dbReference>
<comment type="catalytic activity">
    <reaction evidence="1">
        <text>S-ubiquitinyl-[E2 ubiquitin-conjugating enzyme]-L-cysteine + [acceptor protein]-L-lysine = [E2 ubiquitin-conjugating enzyme]-L-cysteine + N(6)-ubiquitinyl-[acceptor protein]-L-lysine.</text>
        <dbReference type="EC" id="2.3.2.27"/>
    </reaction>
</comment>
<keyword evidence="6" id="KW-0833">Ubl conjugation pathway</keyword>
<organism evidence="11 12">
    <name type="scientific">Cuscuta campestris</name>
    <dbReference type="NCBI Taxonomy" id="132261"/>
    <lineage>
        <taxon>Eukaryota</taxon>
        <taxon>Viridiplantae</taxon>
        <taxon>Streptophyta</taxon>
        <taxon>Embryophyta</taxon>
        <taxon>Tracheophyta</taxon>
        <taxon>Spermatophyta</taxon>
        <taxon>Magnoliopsida</taxon>
        <taxon>eudicotyledons</taxon>
        <taxon>Gunneridae</taxon>
        <taxon>Pentapetalae</taxon>
        <taxon>asterids</taxon>
        <taxon>lamiids</taxon>
        <taxon>Solanales</taxon>
        <taxon>Convolvulaceae</taxon>
        <taxon>Cuscuteae</taxon>
        <taxon>Cuscuta</taxon>
        <taxon>Cuscuta subgen. Grammica</taxon>
        <taxon>Cuscuta sect. Cleistogrammica</taxon>
    </lineage>
</organism>
<proteinExistence type="predicted"/>
<dbReference type="Gene3D" id="3.30.40.10">
    <property type="entry name" value="Zinc/RING finger domain, C3HC4 (zinc finger)"/>
    <property type="match status" value="1"/>
</dbReference>
<dbReference type="InterPro" id="IPR039525">
    <property type="entry name" value="RNF126-like_zinc-ribbon"/>
</dbReference>
<evidence type="ECO:0000259" key="10">
    <source>
        <dbReference type="PROSITE" id="PS50089"/>
    </source>
</evidence>
<feature type="region of interest" description="Disordered" evidence="9">
    <location>
        <begin position="80"/>
        <end position="118"/>
    </location>
</feature>
<dbReference type="Pfam" id="PF13639">
    <property type="entry name" value="zf-RING_2"/>
    <property type="match status" value="1"/>
</dbReference>
<feature type="domain" description="RING-type" evidence="10">
    <location>
        <begin position="259"/>
        <end position="300"/>
    </location>
</feature>
<dbReference type="AlphaFoldDB" id="A0A484LLH8"/>
<evidence type="ECO:0000313" key="12">
    <source>
        <dbReference type="Proteomes" id="UP000595140"/>
    </source>
</evidence>
<accession>A0A484LLH8</accession>
<evidence type="ECO:0000256" key="5">
    <source>
        <dbReference type="ARBA" id="ARBA00022771"/>
    </source>
</evidence>
<dbReference type="SUPFAM" id="SSF57850">
    <property type="entry name" value="RING/U-box"/>
    <property type="match status" value="1"/>
</dbReference>
<feature type="region of interest" description="Disordered" evidence="9">
    <location>
        <begin position="309"/>
        <end position="368"/>
    </location>
</feature>
<dbReference type="InterPro" id="IPR001841">
    <property type="entry name" value="Znf_RING"/>
</dbReference>
<reference evidence="11 12" key="1">
    <citation type="submission" date="2018-04" db="EMBL/GenBank/DDBJ databases">
        <authorList>
            <person name="Vogel A."/>
        </authorList>
    </citation>
    <scope>NUCLEOTIDE SEQUENCE [LARGE SCALE GENOMIC DNA]</scope>
</reference>
<dbReference type="InterPro" id="IPR013083">
    <property type="entry name" value="Znf_RING/FYVE/PHD"/>
</dbReference>
<evidence type="ECO:0000256" key="2">
    <source>
        <dbReference type="ARBA" id="ARBA00012483"/>
    </source>
</evidence>
<keyword evidence="4" id="KW-0479">Metal-binding</keyword>
<evidence type="ECO:0000256" key="9">
    <source>
        <dbReference type="SAM" id="MobiDB-lite"/>
    </source>
</evidence>
<evidence type="ECO:0000256" key="6">
    <source>
        <dbReference type="ARBA" id="ARBA00022786"/>
    </source>
</evidence>
<dbReference type="GO" id="GO:0005737">
    <property type="term" value="C:cytoplasm"/>
    <property type="evidence" value="ECO:0007669"/>
    <property type="project" value="TreeGrafter"/>
</dbReference>
<evidence type="ECO:0000256" key="8">
    <source>
        <dbReference type="PROSITE-ProRule" id="PRU00175"/>
    </source>
</evidence>
<dbReference type="PANTHER" id="PTHR15710:SF22">
    <property type="entry name" value="RING-TYPE E3 UBIQUITIN TRANSFERASE"/>
    <property type="match status" value="1"/>
</dbReference>
<dbReference type="EMBL" id="OOIL02001668">
    <property type="protein sequence ID" value="VFQ77352.1"/>
    <property type="molecule type" value="Genomic_DNA"/>
</dbReference>
<keyword evidence="3" id="KW-0808">Transferase</keyword>
<dbReference type="GO" id="GO:0061630">
    <property type="term" value="F:ubiquitin protein ligase activity"/>
    <property type="evidence" value="ECO:0007669"/>
    <property type="project" value="UniProtKB-EC"/>
</dbReference>
<dbReference type="PROSITE" id="PS50089">
    <property type="entry name" value="ZF_RING_2"/>
    <property type="match status" value="1"/>
</dbReference>
<protein>
    <recommendedName>
        <fullName evidence="2">RING-type E3 ubiquitin transferase</fullName>
        <ecNumber evidence="2">2.3.2.27</ecNumber>
    </recommendedName>
</protein>
<feature type="compositionally biased region" description="Acidic residues" evidence="9">
    <location>
        <begin position="98"/>
        <end position="111"/>
    </location>
</feature>
<evidence type="ECO:0000256" key="3">
    <source>
        <dbReference type="ARBA" id="ARBA00022679"/>
    </source>
</evidence>
<dbReference type="GO" id="GO:0008270">
    <property type="term" value="F:zinc ion binding"/>
    <property type="evidence" value="ECO:0007669"/>
    <property type="project" value="UniProtKB-KW"/>
</dbReference>
<dbReference type="EC" id="2.3.2.27" evidence="2"/>
<dbReference type="OrthoDB" id="21204at2759"/>
<dbReference type="FunFam" id="3.30.40.10:FF:000022">
    <property type="entry name" value="E3 ubiquitin-protein ligase RING1-like"/>
    <property type="match status" value="1"/>
</dbReference>
<dbReference type="GO" id="GO:0016567">
    <property type="term" value="P:protein ubiquitination"/>
    <property type="evidence" value="ECO:0007669"/>
    <property type="project" value="TreeGrafter"/>
</dbReference>
<keyword evidence="7" id="KW-0862">Zinc</keyword>
<feature type="region of interest" description="Disordered" evidence="9">
    <location>
        <begin position="153"/>
        <end position="178"/>
    </location>
</feature>
<evidence type="ECO:0000313" key="11">
    <source>
        <dbReference type="EMBL" id="VFQ77352.1"/>
    </source>
</evidence>
<feature type="compositionally biased region" description="Acidic residues" evidence="9">
    <location>
        <begin position="162"/>
        <end position="173"/>
    </location>
</feature>